<accession>A0A9Q3KMX0</accession>
<reference evidence="1" key="1">
    <citation type="submission" date="2021-03" db="EMBL/GenBank/DDBJ databases">
        <title>Draft genome sequence of rust myrtle Austropuccinia psidii MF-1, a brazilian biotype.</title>
        <authorList>
            <person name="Quecine M.C."/>
            <person name="Pachon D.M.R."/>
            <person name="Bonatelli M.L."/>
            <person name="Correr F.H."/>
            <person name="Franceschini L.M."/>
            <person name="Leite T.F."/>
            <person name="Margarido G.R.A."/>
            <person name="Almeida C.A."/>
            <person name="Ferrarezi J.A."/>
            <person name="Labate C.A."/>
        </authorList>
    </citation>
    <scope>NUCLEOTIDE SEQUENCE</scope>
    <source>
        <strain evidence="1">MF-1</strain>
    </source>
</reference>
<organism evidence="1 2">
    <name type="scientific">Austropuccinia psidii MF-1</name>
    <dbReference type="NCBI Taxonomy" id="1389203"/>
    <lineage>
        <taxon>Eukaryota</taxon>
        <taxon>Fungi</taxon>
        <taxon>Dikarya</taxon>
        <taxon>Basidiomycota</taxon>
        <taxon>Pucciniomycotina</taxon>
        <taxon>Pucciniomycetes</taxon>
        <taxon>Pucciniales</taxon>
        <taxon>Sphaerophragmiaceae</taxon>
        <taxon>Austropuccinia</taxon>
    </lineage>
</organism>
<comment type="caution">
    <text evidence="1">The sequence shown here is derived from an EMBL/GenBank/DDBJ whole genome shotgun (WGS) entry which is preliminary data.</text>
</comment>
<sequence length="99" mass="11189">MNLQPPMANTSRDQMSTEPESVFDHCCHWNIIGNFTYPKKMNEKVATSLFEEVDAFTEAFVDKAMKSAVTDESTRALARGEVDCEYALVVKFKEALGKF</sequence>
<dbReference type="EMBL" id="AVOT02113084">
    <property type="protein sequence ID" value="MBW0582669.1"/>
    <property type="molecule type" value="Genomic_DNA"/>
</dbReference>
<evidence type="ECO:0000313" key="2">
    <source>
        <dbReference type="Proteomes" id="UP000765509"/>
    </source>
</evidence>
<keyword evidence="2" id="KW-1185">Reference proteome</keyword>
<gene>
    <name evidence="1" type="ORF">O181_122384</name>
</gene>
<dbReference type="AlphaFoldDB" id="A0A9Q3KMX0"/>
<proteinExistence type="predicted"/>
<dbReference type="Proteomes" id="UP000765509">
    <property type="component" value="Unassembled WGS sequence"/>
</dbReference>
<evidence type="ECO:0000313" key="1">
    <source>
        <dbReference type="EMBL" id="MBW0582669.1"/>
    </source>
</evidence>
<protein>
    <submittedName>
        <fullName evidence="1">Uncharacterized protein</fullName>
    </submittedName>
</protein>
<name>A0A9Q3KMX0_9BASI</name>